<evidence type="ECO:0000313" key="2">
    <source>
        <dbReference type="Proteomes" id="UP000535437"/>
    </source>
</evidence>
<dbReference type="Pfam" id="PF01263">
    <property type="entry name" value="Aldose_epim"/>
    <property type="match status" value="2"/>
</dbReference>
<dbReference type="GO" id="GO:0004034">
    <property type="term" value="F:aldose 1-epimerase activity"/>
    <property type="evidence" value="ECO:0007669"/>
    <property type="project" value="UniProtKB-EC"/>
</dbReference>
<evidence type="ECO:0000313" key="1">
    <source>
        <dbReference type="EMBL" id="NYJ78158.1"/>
    </source>
</evidence>
<dbReference type="AlphaFoldDB" id="A0A7Z0GLW9"/>
<dbReference type="PANTHER" id="PTHR10091:SF0">
    <property type="entry name" value="GALACTOSE MUTAROTASE"/>
    <property type="match status" value="1"/>
</dbReference>
<name>A0A7Z0GLW9_9MICC</name>
<keyword evidence="1" id="KW-0413">Isomerase</keyword>
<proteinExistence type="predicted"/>
<dbReference type="EMBL" id="JACCFY010000001">
    <property type="protein sequence ID" value="NYJ78158.1"/>
    <property type="molecule type" value="Genomic_DNA"/>
</dbReference>
<dbReference type="SUPFAM" id="SSF74650">
    <property type="entry name" value="Galactose mutarotase-like"/>
    <property type="match status" value="1"/>
</dbReference>
<comment type="caution">
    <text evidence="1">The sequence shown here is derived from an EMBL/GenBank/DDBJ whole genome shotgun (WGS) entry which is preliminary data.</text>
</comment>
<dbReference type="RefSeq" id="WP_179541541.1">
    <property type="nucleotide sequence ID" value="NZ_BAAALL010000002.1"/>
</dbReference>
<sequence>MDESRSSVTITGGGYVAEIGLRGGQLLSLRHEQDELVVPAAQAEGSYAGAVLAPWPNRIAGATYVHDETLYELPDPEEGTGAALHGLLRHADFEVVRQEESGVELTTLLEASEGYPFALEFVLFYRVSADIGLAATLMTRQPEETPTEEGVDAFQAANAAPALYGVGFHPYLRAGSAPLDECRLRLPARTVATTEATGKVTGRKNVSGDLDLSNGPLLVGRTIDHAYTDLPEEGWTAELVHGPSGFVVRMIADTPWVQVYTGEQLDRAGVAVEPMTCPPDAFNSGEDVIYLIPGRWHRVGYSIEVRHRD</sequence>
<dbReference type="GO" id="GO:0030246">
    <property type="term" value="F:carbohydrate binding"/>
    <property type="evidence" value="ECO:0007669"/>
    <property type="project" value="InterPro"/>
</dbReference>
<dbReference type="GO" id="GO:0033499">
    <property type="term" value="P:galactose catabolic process via UDP-galactose, Leloir pathway"/>
    <property type="evidence" value="ECO:0007669"/>
    <property type="project" value="TreeGrafter"/>
</dbReference>
<gene>
    <name evidence="1" type="ORF">HNR09_001569</name>
</gene>
<dbReference type="InterPro" id="IPR011013">
    <property type="entry name" value="Gal_mutarotase_sf_dom"/>
</dbReference>
<dbReference type="EC" id="5.1.3.3" evidence="1"/>
<keyword evidence="2" id="KW-1185">Reference proteome</keyword>
<organism evidence="1 2">
    <name type="scientific">Nesterenkonia xinjiangensis</name>
    <dbReference type="NCBI Taxonomy" id="225327"/>
    <lineage>
        <taxon>Bacteria</taxon>
        <taxon>Bacillati</taxon>
        <taxon>Actinomycetota</taxon>
        <taxon>Actinomycetes</taxon>
        <taxon>Micrococcales</taxon>
        <taxon>Micrococcaceae</taxon>
        <taxon>Nesterenkonia</taxon>
    </lineage>
</organism>
<dbReference type="PANTHER" id="PTHR10091">
    <property type="entry name" value="ALDOSE-1-EPIMERASE"/>
    <property type="match status" value="1"/>
</dbReference>
<reference evidence="1 2" key="1">
    <citation type="submission" date="2020-07" db="EMBL/GenBank/DDBJ databases">
        <title>Sequencing the genomes of 1000 actinobacteria strains.</title>
        <authorList>
            <person name="Klenk H.-P."/>
        </authorList>
    </citation>
    <scope>NUCLEOTIDE SEQUENCE [LARGE SCALE GENOMIC DNA]</scope>
    <source>
        <strain evidence="1 2">DSM 15475</strain>
    </source>
</reference>
<dbReference type="Proteomes" id="UP000535437">
    <property type="component" value="Unassembled WGS sequence"/>
</dbReference>
<protein>
    <submittedName>
        <fullName evidence="1">Aldose 1-epimerase</fullName>
        <ecNumber evidence="1">5.1.3.3</ecNumber>
    </submittedName>
</protein>
<dbReference type="GO" id="GO:0006006">
    <property type="term" value="P:glucose metabolic process"/>
    <property type="evidence" value="ECO:0007669"/>
    <property type="project" value="TreeGrafter"/>
</dbReference>
<dbReference type="InterPro" id="IPR008183">
    <property type="entry name" value="Aldose_1/G6P_1-epimerase"/>
</dbReference>
<dbReference type="Gene3D" id="2.70.98.10">
    <property type="match status" value="1"/>
</dbReference>
<dbReference type="InterPro" id="IPR014718">
    <property type="entry name" value="GH-type_carb-bd"/>
</dbReference>
<accession>A0A7Z0GLW9</accession>